<accession>A0ABT9ZRV6</accession>
<gene>
    <name evidence="1" type="ORF">J2S74_001336</name>
</gene>
<dbReference type="Proteomes" id="UP001230005">
    <property type="component" value="Unassembled WGS sequence"/>
</dbReference>
<evidence type="ECO:0000313" key="1">
    <source>
        <dbReference type="EMBL" id="MDQ0253963.1"/>
    </source>
</evidence>
<evidence type="ECO:0000313" key="2">
    <source>
        <dbReference type="Proteomes" id="UP001230005"/>
    </source>
</evidence>
<proteinExistence type="predicted"/>
<dbReference type="InterPro" id="IPR025004">
    <property type="entry name" value="SenN/SenS"/>
</dbReference>
<keyword evidence="2" id="KW-1185">Reference proteome</keyword>
<dbReference type="RefSeq" id="WP_307323258.1">
    <property type="nucleotide sequence ID" value="NZ_JAUSUG010000004.1"/>
</dbReference>
<name>A0ABT9ZRV6_9BACI</name>
<dbReference type="EMBL" id="JAUSUG010000004">
    <property type="protein sequence ID" value="MDQ0253963.1"/>
    <property type="molecule type" value="Genomic_DNA"/>
</dbReference>
<reference evidence="1 2" key="1">
    <citation type="submission" date="2023-07" db="EMBL/GenBank/DDBJ databases">
        <title>Genomic Encyclopedia of Type Strains, Phase IV (KMG-IV): sequencing the most valuable type-strain genomes for metagenomic binning, comparative biology and taxonomic classification.</title>
        <authorList>
            <person name="Goeker M."/>
        </authorList>
    </citation>
    <scope>NUCLEOTIDE SEQUENCE [LARGE SCALE GENOMIC DNA]</scope>
    <source>
        <strain evidence="1 2">DSM 9768</strain>
    </source>
</reference>
<comment type="caution">
    <text evidence="1">The sequence shown here is derived from an EMBL/GenBank/DDBJ whole genome shotgun (WGS) entry which is preliminary data.</text>
</comment>
<evidence type="ECO:0008006" key="3">
    <source>
        <dbReference type="Google" id="ProtNLM"/>
    </source>
</evidence>
<sequence length="48" mass="5788">MRKRLNKTFEELVLENKEMLLKDDKALREIEKKVDEKAMKKGRELIKA</sequence>
<organism evidence="1 2">
    <name type="scientific">Evansella vedderi</name>
    <dbReference type="NCBI Taxonomy" id="38282"/>
    <lineage>
        <taxon>Bacteria</taxon>
        <taxon>Bacillati</taxon>
        <taxon>Bacillota</taxon>
        <taxon>Bacilli</taxon>
        <taxon>Bacillales</taxon>
        <taxon>Bacillaceae</taxon>
        <taxon>Evansella</taxon>
    </lineage>
</organism>
<protein>
    <recommendedName>
        <fullName evidence="3">FbpB family small basic protein</fullName>
    </recommendedName>
</protein>
<dbReference type="Pfam" id="PF13040">
    <property type="entry name" value="Fur_reg_FbpB"/>
    <property type="match status" value="1"/>
</dbReference>